<dbReference type="Proteomes" id="UP000677913">
    <property type="component" value="Unassembled WGS sequence"/>
</dbReference>
<dbReference type="SUPFAM" id="SSF54285">
    <property type="entry name" value="MoaD/ThiS"/>
    <property type="match status" value="1"/>
</dbReference>
<sequence>MKVRIPATLSQDGRPGLIDVQVPAAGTVGAVLAGLETVVPGATRKIVDEGGRPFRYVNLYVNGDDVRERSGLDTPVREGDELLILPAISGG</sequence>
<dbReference type="PANTHER" id="PTHR38031:SF1">
    <property type="entry name" value="SULFUR CARRIER PROTEIN CYSO"/>
    <property type="match status" value="1"/>
</dbReference>
<reference evidence="1" key="1">
    <citation type="submission" date="2021-04" db="EMBL/GenBank/DDBJ databases">
        <title>Genome based classification of Actinospica acidithermotolerans sp. nov., an actinobacterium isolated from an Indonesian hot spring.</title>
        <authorList>
            <person name="Kusuma A.B."/>
            <person name="Putra K.E."/>
            <person name="Nafisah S."/>
            <person name="Loh J."/>
            <person name="Nouioui I."/>
            <person name="Goodfellow M."/>
        </authorList>
    </citation>
    <scope>NUCLEOTIDE SEQUENCE</scope>
    <source>
        <strain evidence="1">DSM 45618</strain>
    </source>
</reference>
<evidence type="ECO:0000313" key="2">
    <source>
        <dbReference type="Proteomes" id="UP000677913"/>
    </source>
</evidence>
<gene>
    <name evidence="1" type="ORF">KGA66_04810</name>
</gene>
<name>A0A8J7WHJ1_9ACTN</name>
<organism evidence="1 2">
    <name type="scientific">Actinocrinis puniceicyclus</name>
    <dbReference type="NCBI Taxonomy" id="977794"/>
    <lineage>
        <taxon>Bacteria</taxon>
        <taxon>Bacillati</taxon>
        <taxon>Actinomycetota</taxon>
        <taxon>Actinomycetes</taxon>
        <taxon>Catenulisporales</taxon>
        <taxon>Actinospicaceae</taxon>
        <taxon>Actinocrinis</taxon>
    </lineage>
</organism>
<evidence type="ECO:0000313" key="1">
    <source>
        <dbReference type="EMBL" id="MBS2962356.1"/>
    </source>
</evidence>
<dbReference type="InterPro" id="IPR003749">
    <property type="entry name" value="ThiS/MoaD-like"/>
</dbReference>
<dbReference type="EMBL" id="JAGSXH010000010">
    <property type="protein sequence ID" value="MBS2962356.1"/>
    <property type="molecule type" value="Genomic_DNA"/>
</dbReference>
<protein>
    <submittedName>
        <fullName evidence="1">MoaD/ThiS family protein</fullName>
    </submittedName>
</protein>
<dbReference type="PANTHER" id="PTHR38031">
    <property type="entry name" value="SULFUR CARRIER PROTEIN SLR0821-RELATED"/>
    <property type="match status" value="1"/>
</dbReference>
<dbReference type="Pfam" id="PF02597">
    <property type="entry name" value="ThiS"/>
    <property type="match status" value="1"/>
</dbReference>
<dbReference type="RefSeq" id="WP_211464932.1">
    <property type="nucleotide sequence ID" value="NZ_JAGSXH010000010.1"/>
</dbReference>
<dbReference type="InterPro" id="IPR012675">
    <property type="entry name" value="Beta-grasp_dom_sf"/>
</dbReference>
<comment type="caution">
    <text evidence="1">The sequence shown here is derived from an EMBL/GenBank/DDBJ whole genome shotgun (WGS) entry which is preliminary data.</text>
</comment>
<dbReference type="InterPro" id="IPR052045">
    <property type="entry name" value="Sulfur_Carrier/Prot_Modifier"/>
</dbReference>
<accession>A0A8J7WHJ1</accession>
<keyword evidence="2" id="KW-1185">Reference proteome</keyword>
<dbReference type="InterPro" id="IPR016155">
    <property type="entry name" value="Mopterin_synth/thiamin_S_b"/>
</dbReference>
<dbReference type="AlphaFoldDB" id="A0A8J7WHJ1"/>
<proteinExistence type="predicted"/>
<dbReference type="Gene3D" id="3.10.20.30">
    <property type="match status" value="1"/>
</dbReference>